<dbReference type="STRING" id="314278.NB231_16143"/>
<comment type="subunit">
    <text evidence="8">Interacts with FtsZ via their C-terminal domains.</text>
</comment>
<comment type="subcellular location">
    <subcellularLocation>
        <location evidence="8">Cell inner membrane</location>
        <topology evidence="8">Single-pass type I membrane protein</topology>
    </subcellularLocation>
    <text evidence="8">Localizes to the Z ring in an FtsZ-dependent manner.</text>
</comment>
<keyword evidence="1 8" id="KW-1003">Cell membrane</keyword>
<dbReference type="HOGENOM" id="CLU_030174_2_1_6"/>
<comment type="similarity">
    <text evidence="8 9">Belongs to the ZipA family.</text>
</comment>
<dbReference type="Gene3D" id="3.30.1400.10">
    <property type="entry name" value="ZipA, C-terminal FtsZ-binding domain"/>
    <property type="match status" value="1"/>
</dbReference>
<feature type="compositionally biased region" description="Basic and acidic residues" evidence="10">
    <location>
        <begin position="132"/>
        <end position="144"/>
    </location>
</feature>
<dbReference type="GO" id="GO:0000917">
    <property type="term" value="P:division septum assembly"/>
    <property type="evidence" value="ECO:0007669"/>
    <property type="project" value="TreeGrafter"/>
</dbReference>
<keyword evidence="4 8" id="KW-0812">Transmembrane</keyword>
<comment type="function">
    <text evidence="8 9">Essential cell division protein that stabilizes the FtsZ protofilaments by cross-linking them and that serves as a cytoplasmic membrane anchor for the Z ring. Also required for the recruitment to the septal ring of downstream cell division proteins.</text>
</comment>
<dbReference type="GO" id="GO:0043093">
    <property type="term" value="P:FtsZ-dependent cytokinesis"/>
    <property type="evidence" value="ECO:0007669"/>
    <property type="project" value="UniProtKB-UniRule"/>
</dbReference>
<evidence type="ECO:0000256" key="9">
    <source>
        <dbReference type="RuleBase" id="RU003612"/>
    </source>
</evidence>
<keyword evidence="13" id="KW-1185">Reference proteome</keyword>
<feature type="region of interest" description="Disordered" evidence="10">
    <location>
        <begin position="68"/>
        <end position="144"/>
    </location>
</feature>
<evidence type="ECO:0000313" key="13">
    <source>
        <dbReference type="Proteomes" id="UP000003374"/>
    </source>
</evidence>
<evidence type="ECO:0000256" key="10">
    <source>
        <dbReference type="SAM" id="MobiDB-lite"/>
    </source>
</evidence>
<comment type="caution">
    <text evidence="12">The sequence shown here is derived from an EMBL/GenBank/DDBJ whole genome shotgun (WGS) entry which is preliminary data.</text>
</comment>
<keyword evidence="7 8" id="KW-0131">Cell cycle</keyword>
<dbReference type="PANTHER" id="PTHR38685:SF1">
    <property type="entry name" value="CELL DIVISION PROTEIN ZIPA"/>
    <property type="match status" value="1"/>
</dbReference>
<dbReference type="GO" id="GO:0032153">
    <property type="term" value="C:cell division site"/>
    <property type="evidence" value="ECO:0007669"/>
    <property type="project" value="UniProtKB-UniRule"/>
</dbReference>
<dbReference type="OrthoDB" id="7054914at2"/>
<feature type="transmembrane region" description="Helical" evidence="8">
    <location>
        <begin position="6"/>
        <end position="23"/>
    </location>
</feature>
<keyword evidence="3 8" id="KW-0132">Cell division</keyword>
<accession>A4BM29</accession>
<dbReference type="HAMAP" id="MF_00509">
    <property type="entry name" value="ZipA"/>
    <property type="match status" value="1"/>
</dbReference>
<keyword evidence="6 8" id="KW-0472">Membrane</keyword>
<evidence type="ECO:0000313" key="12">
    <source>
        <dbReference type="EMBL" id="EAR23367.1"/>
    </source>
</evidence>
<name>A4BM29_9GAMM</name>
<dbReference type="AlphaFoldDB" id="A4BM29"/>
<dbReference type="NCBIfam" id="TIGR02205">
    <property type="entry name" value="septum_zipA"/>
    <property type="match status" value="1"/>
</dbReference>
<feature type="compositionally biased region" description="Basic and acidic residues" evidence="10">
    <location>
        <begin position="68"/>
        <end position="77"/>
    </location>
</feature>
<evidence type="ECO:0000256" key="3">
    <source>
        <dbReference type="ARBA" id="ARBA00022618"/>
    </source>
</evidence>
<evidence type="ECO:0000256" key="4">
    <source>
        <dbReference type="ARBA" id="ARBA00022692"/>
    </source>
</evidence>
<organism evidence="12 13">
    <name type="scientific">Nitrococcus mobilis Nb-231</name>
    <dbReference type="NCBI Taxonomy" id="314278"/>
    <lineage>
        <taxon>Bacteria</taxon>
        <taxon>Pseudomonadati</taxon>
        <taxon>Pseudomonadota</taxon>
        <taxon>Gammaproteobacteria</taxon>
        <taxon>Chromatiales</taxon>
        <taxon>Ectothiorhodospiraceae</taxon>
        <taxon>Nitrococcus</taxon>
    </lineage>
</organism>
<dbReference type="PANTHER" id="PTHR38685">
    <property type="entry name" value="CELL DIVISION PROTEIN ZIPA"/>
    <property type="match status" value="1"/>
</dbReference>
<proteinExistence type="inferred from homology"/>
<dbReference type="InterPro" id="IPR007449">
    <property type="entry name" value="ZipA_FtsZ-bd_C"/>
</dbReference>
<dbReference type="SUPFAM" id="SSF64383">
    <property type="entry name" value="Cell-division protein ZipA, C-terminal domain"/>
    <property type="match status" value="1"/>
</dbReference>
<dbReference type="RefSeq" id="WP_005004575.1">
    <property type="nucleotide sequence ID" value="NZ_CH672427.1"/>
</dbReference>
<dbReference type="InterPro" id="IPR036765">
    <property type="entry name" value="ZipA_FtsZ-bd_C_sf"/>
</dbReference>
<feature type="domain" description="ZipA C-terminal FtsZ-binding" evidence="11">
    <location>
        <begin position="145"/>
        <end position="281"/>
    </location>
</feature>
<evidence type="ECO:0000259" key="11">
    <source>
        <dbReference type="SMART" id="SM00771"/>
    </source>
</evidence>
<dbReference type="GO" id="GO:0005886">
    <property type="term" value="C:plasma membrane"/>
    <property type="evidence" value="ECO:0007669"/>
    <property type="project" value="UniProtKB-SubCell"/>
</dbReference>
<sequence>MEELRWLLLILGLLVIVLVYGYGRVQEWRDEGPPWRRRAKLEPFADEALSSEDIEGTLSELDSLISEHQEELGEPYRSEPVAAADDHNGVGASRADDESSAPPQPSSHRSERHEGRLASLLGGRGKNLQPEPAHEPENKARNSGEEKLVVINLVALPEDGRFAGPELVHAMEAAGMHYGAHRIFHRLLDTRLLNTHSSPCVLFSAANILEPGWFDLEQIANFDTPGVVFFMRLPGPYDGLVTFEQMLTTARTVAERVGGQLLDRRHCDLTQQAIEHIREDLIEYRRRAHLAARQAR</sequence>
<gene>
    <name evidence="8" type="primary">zipA</name>
    <name evidence="12" type="ORF">NB231_16143</name>
</gene>
<keyword evidence="2 8" id="KW-0997">Cell inner membrane</keyword>
<dbReference type="EMBL" id="AAOF01000001">
    <property type="protein sequence ID" value="EAR23367.1"/>
    <property type="molecule type" value="Genomic_DNA"/>
</dbReference>
<evidence type="ECO:0000256" key="1">
    <source>
        <dbReference type="ARBA" id="ARBA00022475"/>
    </source>
</evidence>
<reference evidence="12 13" key="1">
    <citation type="submission" date="2006-02" db="EMBL/GenBank/DDBJ databases">
        <authorList>
            <person name="Waterbury J."/>
            <person name="Ferriera S."/>
            <person name="Johnson J."/>
            <person name="Kravitz S."/>
            <person name="Halpern A."/>
            <person name="Remington K."/>
            <person name="Beeson K."/>
            <person name="Tran B."/>
            <person name="Rogers Y.-H."/>
            <person name="Friedman R."/>
            <person name="Venter J.C."/>
        </authorList>
    </citation>
    <scope>NUCLEOTIDE SEQUENCE [LARGE SCALE GENOMIC DNA]</scope>
    <source>
        <strain evidence="12 13">Nb-231</strain>
    </source>
</reference>
<protein>
    <recommendedName>
        <fullName evidence="8 9">Cell division protein ZipA</fullName>
    </recommendedName>
</protein>
<dbReference type="eggNOG" id="COG3115">
    <property type="taxonomic scope" value="Bacteria"/>
</dbReference>
<keyword evidence="5 8" id="KW-1133">Transmembrane helix</keyword>
<dbReference type="Pfam" id="PF04354">
    <property type="entry name" value="ZipA_C"/>
    <property type="match status" value="1"/>
</dbReference>
<evidence type="ECO:0000256" key="7">
    <source>
        <dbReference type="ARBA" id="ARBA00023306"/>
    </source>
</evidence>
<evidence type="ECO:0000256" key="2">
    <source>
        <dbReference type="ARBA" id="ARBA00022519"/>
    </source>
</evidence>
<evidence type="ECO:0000256" key="5">
    <source>
        <dbReference type="ARBA" id="ARBA00022989"/>
    </source>
</evidence>
<evidence type="ECO:0000256" key="8">
    <source>
        <dbReference type="HAMAP-Rule" id="MF_00509"/>
    </source>
</evidence>
<evidence type="ECO:0000256" key="6">
    <source>
        <dbReference type="ARBA" id="ARBA00023136"/>
    </source>
</evidence>
<dbReference type="Proteomes" id="UP000003374">
    <property type="component" value="Unassembled WGS sequence"/>
</dbReference>
<dbReference type="InterPro" id="IPR011919">
    <property type="entry name" value="Cell_div_ZipA"/>
</dbReference>
<dbReference type="SMART" id="SM00771">
    <property type="entry name" value="ZipA_C"/>
    <property type="match status" value="1"/>
</dbReference>